<proteinExistence type="predicted"/>
<accession>A0A8T8DYJ2</accession>
<dbReference type="Proteomes" id="UP000637819">
    <property type="component" value="Chromosome"/>
</dbReference>
<dbReference type="Pfam" id="PF18545">
    <property type="entry name" value="HalOD1"/>
    <property type="match status" value="1"/>
</dbReference>
<dbReference type="InterPro" id="IPR040624">
    <property type="entry name" value="HalOD1"/>
</dbReference>
<organism evidence="2 3">
    <name type="scientific">Haloterrigena salifodinae</name>
    <dbReference type="NCBI Taxonomy" id="2675099"/>
    <lineage>
        <taxon>Archaea</taxon>
        <taxon>Methanobacteriati</taxon>
        <taxon>Methanobacteriota</taxon>
        <taxon>Stenosarchaea group</taxon>
        <taxon>Halobacteria</taxon>
        <taxon>Halobacteriales</taxon>
        <taxon>Natrialbaceae</taxon>
        <taxon>Haloterrigena</taxon>
    </lineage>
</organism>
<evidence type="ECO:0000313" key="3">
    <source>
        <dbReference type="Proteomes" id="UP000637819"/>
    </source>
</evidence>
<reference evidence="2 3" key="1">
    <citation type="submission" date="2021-01" db="EMBL/GenBank/DDBJ databases">
        <title>Genome Sequence and Methylation Pattern of Haloterrigena salifodinae BOL5-1, An Extremely Halophilic Archaeon from a Bolivian Salt Mine.</title>
        <authorList>
            <person name="DasSarma P."/>
            <person name="Anton B.P."/>
            <person name="DasSarma S.L."/>
            <person name="von Ehrenheim H.A.L."/>
            <person name="Martinez F.L."/>
            <person name="Guzman D."/>
            <person name="Roberts R.J."/>
            <person name="DasSarma S."/>
        </authorList>
    </citation>
    <scope>NUCLEOTIDE SEQUENCE [LARGE SCALE GENOMIC DNA]</scope>
    <source>
        <strain evidence="2 3">BOL5-1</strain>
    </source>
</reference>
<keyword evidence="3" id="KW-1185">Reference proteome</keyword>
<dbReference type="OrthoDB" id="271604at2157"/>
<dbReference type="AlphaFoldDB" id="A0A8T8DYJ2"/>
<evidence type="ECO:0000313" key="2">
    <source>
        <dbReference type="EMBL" id="QRV14246.1"/>
    </source>
</evidence>
<dbReference type="EMBL" id="CP069188">
    <property type="protein sequence ID" value="QRV14246.1"/>
    <property type="molecule type" value="Genomic_DNA"/>
</dbReference>
<feature type="domain" description="Halobacterial output" evidence="1">
    <location>
        <begin position="1"/>
        <end position="43"/>
    </location>
</feature>
<dbReference type="KEGG" id="hsal:JMJ58_15025"/>
<gene>
    <name evidence="2" type="ORF">JMJ58_15025</name>
</gene>
<protein>
    <recommendedName>
        <fullName evidence="1">Halobacterial output domain-containing protein</fullName>
    </recommendedName>
</protein>
<name>A0A8T8DYJ2_9EURY</name>
<evidence type="ECO:0000259" key="1">
    <source>
        <dbReference type="Pfam" id="PF18545"/>
    </source>
</evidence>
<sequence length="47" mass="5290">MRPLYDVVDLDALNALCTASDVTVTFRYEGYFVTVASDEPIHLEDHS</sequence>